<dbReference type="PROSITE" id="PS51257">
    <property type="entry name" value="PROKAR_LIPOPROTEIN"/>
    <property type="match status" value="1"/>
</dbReference>
<accession>A0A8H9KUU1</accession>
<dbReference type="EMBL" id="BMKM01000012">
    <property type="protein sequence ID" value="GGE31614.1"/>
    <property type="molecule type" value="Genomic_DNA"/>
</dbReference>
<evidence type="ECO:0008006" key="3">
    <source>
        <dbReference type="Google" id="ProtNLM"/>
    </source>
</evidence>
<protein>
    <recommendedName>
        <fullName evidence="3">Lipoprotein</fullName>
    </recommendedName>
</protein>
<dbReference type="AlphaFoldDB" id="A0A8H9KUU1"/>
<dbReference type="Proteomes" id="UP000614460">
    <property type="component" value="Unassembled WGS sequence"/>
</dbReference>
<keyword evidence="2" id="KW-1185">Reference proteome</keyword>
<evidence type="ECO:0000313" key="1">
    <source>
        <dbReference type="EMBL" id="GGE31614.1"/>
    </source>
</evidence>
<evidence type="ECO:0000313" key="2">
    <source>
        <dbReference type="Proteomes" id="UP000614460"/>
    </source>
</evidence>
<name>A0A8H9KUU1_9SPHI</name>
<organism evidence="1 2">
    <name type="scientific">Sphingobacterium cellulitidis</name>
    <dbReference type="NCBI Taxonomy" id="1768011"/>
    <lineage>
        <taxon>Bacteria</taxon>
        <taxon>Pseudomonadati</taxon>
        <taxon>Bacteroidota</taxon>
        <taxon>Sphingobacteriia</taxon>
        <taxon>Sphingobacteriales</taxon>
        <taxon>Sphingobacteriaceae</taxon>
        <taxon>Sphingobacterium</taxon>
    </lineage>
</organism>
<sequence length="111" mass="12871">MRHLLILALSLLFLSSCEKDGINVTDCEKKMRNHFKDQLNCKEKGSYESNLYKGTYDGKTIYFTNIVCISCLTMPPNEGYTCDMEKVKIENFNDVKDIKMVYNSCTKNFIK</sequence>
<reference evidence="1" key="1">
    <citation type="journal article" date="2014" name="Int. J. Syst. Evol. Microbiol.">
        <title>Complete genome sequence of Corynebacterium casei LMG S-19264T (=DSM 44701T), isolated from a smear-ripened cheese.</title>
        <authorList>
            <consortium name="US DOE Joint Genome Institute (JGI-PGF)"/>
            <person name="Walter F."/>
            <person name="Albersmeier A."/>
            <person name="Kalinowski J."/>
            <person name="Ruckert C."/>
        </authorList>
    </citation>
    <scope>NUCLEOTIDE SEQUENCE</scope>
    <source>
        <strain evidence="1">CGMCC 1.15966</strain>
    </source>
</reference>
<comment type="caution">
    <text evidence="1">The sequence shown here is derived from an EMBL/GenBank/DDBJ whole genome shotgun (WGS) entry which is preliminary data.</text>
</comment>
<proteinExistence type="predicted"/>
<dbReference type="RefSeq" id="WP_182499645.1">
    <property type="nucleotide sequence ID" value="NZ_BMKM01000012.1"/>
</dbReference>
<reference evidence="1" key="2">
    <citation type="submission" date="2020-09" db="EMBL/GenBank/DDBJ databases">
        <authorList>
            <person name="Sun Q."/>
            <person name="Zhou Y."/>
        </authorList>
    </citation>
    <scope>NUCLEOTIDE SEQUENCE</scope>
    <source>
        <strain evidence="1">CGMCC 1.15966</strain>
    </source>
</reference>
<gene>
    <name evidence="1" type="ORF">GCM10011516_31670</name>
</gene>